<name>A0A8S5SL05_9CAUD</name>
<accession>A0A8S5SL05</accession>
<reference evidence="1" key="1">
    <citation type="journal article" date="2021" name="Proc. Natl. Acad. Sci. U.S.A.">
        <title>A Catalog of Tens of Thousands of Viruses from Human Metagenomes Reveals Hidden Associations with Chronic Diseases.</title>
        <authorList>
            <person name="Tisza M.J."/>
            <person name="Buck C.B."/>
        </authorList>
    </citation>
    <scope>NUCLEOTIDE SEQUENCE</scope>
    <source>
        <strain evidence="1">CtKhy9</strain>
    </source>
</reference>
<organism evidence="1">
    <name type="scientific">Myoviridae sp. ctKhy9</name>
    <dbReference type="NCBI Taxonomy" id="2827677"/>
    <lineage>
        <taxon>Viruses</taxon>
        <taxon>Duplodnaviria</taxon>
        <taxon>Heunggongvirae</taxon>
        <taxon>Uroviricota</taxon>
        <taxon>Caudoviricetes</taxon>
    </lineage>
</organism>
<evidence type="ECO:0000313" key="1">
    <source>
        <dbReference type="EMBL" id="DAF51351.1"/>
    </source>
</evidence>
<dbReference type="EMBL" id="BK032614">
    <property type="protein sequence ID" value="DAF51351.1"/>
    <property type="molecule type" value="Genomic_DNA"/>
</dbReference>
<proteinExistence type="predicted"/>
<protein>
    <submittedName>
        <fullName evidence="1">Uncharacterized protein</fullName>
    </submittedName>
</protein>
<sequence length="35" mass="4138">MVPCFPVTLTVTVHIQGQLYRREYGFRLVERELSV</sequence>